<proteinExistence type="predicted"/>
<dbReference type="PROSITE" id="PS51257">
    <property type="entry name" value="PROKAR_LIPOPROTEIN"/>
    <property type="match status" value="1"/>
</dbReference>
<evidence type="ECO:0008006" key="4">
    <source>
        <dbReference type="Google" id="ProtNLM"/>
    </source>
</evidence>
<dbReference type="AlphaFoldDB" id="A0A368BL79"/>
<feature type="signal peptide" evidence="1">
    <location>
        <begin position="1"/>
        <end position="18"/>
    </location>
</feature>
<feature type="chain" id="PRO_5016744917" description="Methanethiol oxidase" evidence="1">
    <location>
        <begin position="19"/>
        <end position="411"/>
    </location>
</feature>
<accession>A0A368BL79</accession>
<comment type="caution">
    <text evidence="2">The sequence shown here is derived from an EMBL/GenBank/DDBJ whole genome shotgun (WGS) entry which is preliminary data.</text>
</comment>
<evidence type="ECO:0000313" key="3">
    <source>
        <dbReference type="Proteomes" id="UP000252147"/>
    </source>
</evidence>
<reference evidence="2 3" key="1">
    <citation type="journal article" date="2018" name="Microbiome">
        <title>Fine metagenomic profile of the Mediterranean stratified and mixed water columns revealed by assembly and recruitment.</title>
        <authorList>
            <person name="Haro-Moreno J.M."/>
            <person name="Lopez-Perez M."/>
            <person name="De La Torre J.R."/>
            <person name="Picazo A."/>
            <person name="Camacho A."/>
            <person name="Rodriguez-Valera F."/>
        </authorList>
    </citation>
    <scope>NUCLEOTIDE SEQUENCE [LARGE SCALE GENOMIC DNA]</scope>
    <source>
        <strain evidence="2">MED-G83</strain>
    </source>
</reference>
<evidence type="ECO:0000256" key="1">
    <source>
        <dbReference type="SAM" id="SignalP"/>
    </source>
</evidence>
<dbReference type="Gene3D" id="2.120.10.30">
    <property type="entry name" value="TolB, C-terminal domain"/>
    <property type="match status" value="1"/>
</dbReference>
<organism evidence="2 3">
    <name type="scientific">SAR86 cluster bacterium</name>
    <dbReference type="NCBI Taxonomy" id="2030880"/>
    <lineage>
        <taxon>Bacteria</taxon>
        <taxon>Pseudomonadati</taxon>
        <taxon>Pseudomonadota</taxon>
        <taxon>Gammaproteobacteria</taxon>
        <taxon>SAR86 cluster</taxon>
    </lineage>
</organism>
<gene>
    <name evidence="2" type="ORF">DBW97_04455</name>
</gene>
<protein>
    <recommendedName>
        <fullName evidence="4">Methanethiol oxidase</fullName>
    </recommendedName>
</protein>
<sequence length="411" mass="45867">MIKKIVIVILFLILASCADSNYKEEAPNQVLYLWLHDIGFEDPNFLAVVNADPESKNYGKLIDTVAVNETLGMAHHTPIFLPSSGMIFANDFHNSYTYIFDTKNPLKPKLINSFGKLNDFNFPHSYSELPNGNIITTFQTKSGIDSIGGIVEFDKEGNYLRSSRAEPEDPSIFVRPYGIILVPKLNKIITTNYDMHETDIGYHIQIWDMATLNLLHTIQLPKVGGMIIDQNPFEGRLLSDGETILFQTFSCGLFVLDNLSELEPKVTYTHHFAEGPFCSLPVRLENYWIQTVASDNGGFNGLVVLDISDPFNPLEVDRLDTGSKIGPHWLSPNQTGEQIVLTGFFEELERRIIMLNFDKSSGDLSIDKTFGGGDVSGPGLMVDIEEWPHGKTGAALAHGAIFWPPAPPDWK</sequence>
<dbReference type="EMBL" id="QOPD01000008">
    <property type="protein sequence ID" value="RCL37617.1"/>
    <property type="molecule type" value="Genomic_DNA"/>
</dbReference>
<keyword evidence="1" id="KW-0732">Signal</keyword>
<evidence type="ECO:0000313" key="2">
    <source>
        <dbReference type="EMBL" id="RCL37617.1"/>
    </source>
</evidence>
<name>A0A368BL79_9GAMM</name>
<dbReference type="Proteomes" id="UP000252147">
    <property type="component" value="Unassembled WGS sequence"/>
</dbReference>
<dbReference type="InterPro" id="IPR011042">
    <property type="entry name" value="6-blade_b-propeller_TolB-like"/>
</dbReference>
<dbReference type="SUPFAM" id="SSF75011">
    <property type="entry name" value="3-carboxy-cis,cis-mucoante lactonizing enzyme"/>
    <property type="match status" value="1"/>
</dbReference>